<sequence length="27" mass="3076">MGELTFKSQQPLRAEAKVKTTKNQRNA</sequence>
<evidence type="ECO:0000313" key="3">
    <source>
        <dbReference type="Proteomes" id="UP000634136"/>
    </source>
</evidence>
<protein>
    <submittedName>
        <fullName evidence="2">Uncharacterized protein</fullName>
    </submittedName>
</protein>
<evidence type="ECO:0000256" key="1">
    <source>
        <dbReference type="SAM" id="MobiDB-lite"/>
    </source>
</evidence>
<dbReference type="EMBL" id="JAAIUW010000011">
    <property type="protein sequence ID" value="KAF7809607.1"/>
    <property type="molecule type" value="Genomic_DNA"/>
</dbReference>
<organism evidence="2 3">
    <name type="scientific">Senna tora</name>
    <dbReference type="NCBI Taxonomy" id="362788"/>
    <lineage>
        <taxon>Eukaryota</taxon>
        <taxon>Viridiplantae</taxon>
        <taxon>Streptophyta</taxon>
        <taxon>Embryophyta</taxon>
        <taxon>Tracheophyta</taxon>
        <taxon>Spermatophyta</taxon>
        <taxon>Magnoliopsida</taxon>
        <taxon>eudicotyledons</taxon>
        <taxon>Gunneridae</taxon>
        <taxon>Pentapetalae</taxon>
        <taxon>rosids</taxon>
        <taxon>fabids</taxon>
        <taxon>Fabales</taxon>
        <taxon>Fabaceae</taxon>
        <taxon>Caesalpinioideae</taxon>
        <taxon>Cassia clade</taxon>
        <taxon>Senna</taxon>
    </lineage>
</organism>
<keyword evidence="3" id="KW-1185">Reference proteome</keyword>
<feature type="compositionally biased region" description="Polar residues" evidence="1">
    <location>
        <begin position="1"/>
        <end position="11"/>
    </location>
</feature>
<reference evidence="2" key="1">
    <citation type="submission" date="2020-09" db="EMBL/GenBank/DDBJ databases">
        <title>Genome-Enabled Discovery of Anthraquinone Biosynthesis in Senna tora.</title>
        <authorList>
            <person name="Kang S.-H."/>
            <person name="Pandey R.P."/>
            <person name="Lee C.-M."/>
            <person name="Sim J.-S."/>
            <person name="Jeong J.-T."/>
            <person name="Choi B.-S."/>
            <person name="Jung M."/>
            <person name="Ginzburg D."/>
            <person name="Zhao K."/>
            <person name="Won S.Y."/>
            <person name="Oh T.-J."/>
            <person name="Yu Y."/>
            <person name="Kim N.-H."/>
            <person name="Lee O.R."/>
            <person name="Lee T.-H."/>
            <person name="Bashyal P."/>
            <person name="Kim T.-S."/>
            <person name="Lee W.-H."/>
            <person name="Kawkins C."/>
            <person name="Kim C.-K."/>
            <person name="Kim J.S."/>
            <person name="Ahn B.O."/>
            <person name="Rhee S.Y."/>
            <person name="Sohng J.K."/>
        </authorList>
    </citation>
    <scope>NUCLEOTIDE SEQUENCE</scope>
    <source>
        <tissue evidence="2">Leaf</tissue>
    </source>
</reference>
<dbReference type="Proteomes" id="UP000634136">
    <property type="component" value="Unassembled WGS sequence"/>
</dbReference>
<feature type="region of interest" description="Disordered" evidence="1">
    <location>
        <begin position="1"/>
        <end position="27"/>
    </location>
</feature>
<dbReference type="AlphaFoldDB" id="A0A834STS7"/>
<name>A0A834STS7_9FABA</name>
<proteinExistence type="predicted"/>
<evidence type="ECO:0000313" key="2">
    <source>
        <dbReference type="EMBL" id="KAF7809607.1"/>
    </source>
</evidence>
<accession>A0A834STS7</accession>
<gene>
    <name evidence="2" type="ORF">G2W53_036350</name>
</gene>
<comment type="caution">
    <text evidence="2">The sequence shown here is derived from an EMBL/GenBank/DDBJ whole genome shotgun (WGS) entry which is preliminary data.</text>
</comment>